<dbReference type="CDD" id="cd23992">
    <property type="entry name" value="PBP_GOBP"/>
    <property type="match status" value="1"/>
</dbReference>
<reference evidence="1" key="1">
    <citation type="journal article" date="2016" name="Sci. Rep.">
        <title>Molecular characterization of firefly nuptial gifts: a multi-omics approach sheds light on postcopulatory sexual selection.</title>
        <authorList>
            <person name="Al-Wathiqui N."/>
            <person name="Fallon T.R."/>
            <person name="South A."/>
            <person name="Weng J.K."/>
            <person name="Lewis S.M."/>
        </authorList>
    </citation>
    <scope>NUCLEOTIDE SEQUENCE</scope>
</reference>
<name>A0A1Y1JUT0_PHOPY</name>
<dbReference type="EMBL" id="GEZM01102384">
    <property type="protein sequence ID" value="JAV51891.1"/>
    <property type="molecule type" value="Transcribed_RNA"/>
</dbReference>
<dbReference type="SUPFAM" id="SSF47565">
    <property type="entry name" value="Insect pheromone/odorant-binding proteins"/>
    <property type="match status" value="1"/>
</dbReference>
<dbReference type="AlphaFoldDB" id="A0A1Y1JUT0"/>
<dbReference type="InterPro" id="IPR036728">
    <property type="entry name" value="PBP_GOBP_sf"/>
</dbReference>
<dbReference type="Gene3D" id="1.10.238.20">
    <property type="entry name" value="Pheromone/general odorant binding protein domain"/>
    <property type="match status" value="1"/>
</dbReference>
<evidence type="ECO:0000313" key="1">
    <source>
        <dbReference type="EMBL" id="JAV51891.1"/>
    </source>
</evidence>
<sequence>MLLLNVMCLTTFGKLPEGMNGELLTKNTSVIAECLKEEKPEIEHLNKLREGIFVNDTNLKCFVKCAVIKLNEMTSTGEFQMDTIKSRIPVKLDEETKTNITSTW</sequence>
<dbReference type="Pfam" id="PF01395">
    <property type="entry name" value="PBP_GOBP"/>
    <property type="match status" value="1"/>
</dbReference>
<dbReference type="GO" id="GO:0005549">
    <property type="term" value="F:odorant binding"/>
    <property type="evidence" value="ECO:0007669"/>
    <property type="project" value="InterPro"/>
</dbReference>
<accession>A0A1Y1JUT0</accession>
<dbReference type="Proteomes" id="UP000327044">
    <property type="component" value="Unassembled WGS sequence"/>
</dbReference>
<protein>
    <submittedName>
        <fullName evidence="1">Uncharacterized protein</fullName>
    </submittedName>
</protein>
<proteinExistence type="predicted"/>
<dbReference type="InParanoid" id="A0A1Y1JUT0"/>
<evidence type="ECO:0000313" key="3">
    <source>
        <dbReference type="Proteomes" id="UP000327044"/>
    </source>
</evidence>
<reference evidence="2 3" key="2">
    <citation type="journal article" date="2018" name="Elife">
        <title>Firefly genomes illuminate parallel origins of bioluminescence in beetles.</title>
        <authorList>
            <person name="Fallon T.R."/>
            <person name="Lower S.E."/>
            <person name="Chang C.H."/>
            <person name="Bessho-Uehara M."/>
            <person name="Martin G.J."/>
            <person name="Bewick A.J."/>
            <person name="Behringer M."/>
            <person name="Debat H.J."/>
            <person name="Wong I."/>
            <person name="Day J.C."/>
            <person name="Suvorov A."/>
            <person name="Silva C.J."/>
            <person name="Stanger-Hall K.F."/>
            <person name="Hall D.W."/>
            <person name="Schmitz R.J."/>
            <person name="Nelson D.R."/>
            <person name="Lewis S.M."/>
            <person name="Shigenobu S."/>
            <person name="Bybee S.M."/>
            <person name="Larracuente A.M."/>
            <person name="Oba Y."/>
            <person name="Weng J.K."/>
        </authorList>
    </citation>
    <scope>NUCLEOTIDE SEQUENCE [LARGE SCALE GENOMIC DNA]</scope>
    <source>
        <strain evidence="2">1611_PpyrPB1</strain>
        <tissue evidence="2">Whole body</tissue>
    </source>
</reference>
<reference evidence="2" key="3">
    <citation type="submission" date="2019-08" db="EMBL/GenBank/DDBJ databases">
        <authorList>
            <consortium name="Photinus pyralis genome working group"/>
            <person name="Fallon T.R."/>
            <person name="Sander Lower S.E."/>
            <person name="Weng J.-K."/>
        </authorList>
    </citation>
    <scope>NUCLEOTIDE SEQUENCE</scope>
    <source>
        <strain evidence="2">1611_PpyrPB1</strain>
        <tissue evidence="2">Whole body</tissue>
    </source>
</reference>
<dbReference type="InterPro" id="IPR006170">
    <property type="entry name" value="PBP/GOBP"/>
</dbReference>
<dbReference type="EMBL" id="VVIM01000004">
    <property type="protein sequence ID" value="KAB0800263.1"/>
    <property type="molecule type" value="Genomic_DNA"/>
</dbReference>
<keyword evidence="3" id="KW-1185">Reference proteome</keyword>
<organism evidence="1">
    <name type="scientific">Photinus pyralis</name>
    <name type="common">Common eastern firefly</name>
    <name type="synonym">Lampyris pyralis</name>
    <dbReference type="NCBI Taxonomy" id="7054"/>
    <lineage>
        <taxon>Eukaryota</taxon>
        <taxon>Metazoa</taxon>
        <taxon>Ecdysozoa</taxon>
        <taxon>Arthropoda</taxon>
        <taxon>Hexapoda</taxon>
        <taxon>Insecta</taxon>
        <taxon>Pterygota</taxon>
        <taxon>Neoptera</taxon>
        <taxon>Endopterygota</taxon>
        <taxon>Coleoptera</taxon>
        <taxon>Polyphaga</taxon>
        <taxon>Elateriformia</taxon>
        <taxon>Elateroidea</taxon>
        <taxon>Lampyridae</taxon>
        <taxon>Lampyrinae</taxon>
        <taxon>Photinus</taxon>
    </lineage>
</organism>
<gene>
    <name evidence="2" type="ORF">PPYR_06003</name>
</gene>
<evidence type="ECO:0000313" key="2">
    <source>
        <dbReference type="EMBL" id="KAB0800263.1"/>
    </source>
</evidence>